<gene>
    <name evidence="5" type="ORF">A6D6_00648</name>
</gene>
<dbReference type="Gene3D" id="1.10.10.60">
    <property type="entry name" value="Homeodomain-like"/>
    <property type="match status" value="2"/>
</dbReference>
<dbReference type="InterPro" id="IPR009057">
    <property type="entry name" value="Homeodomain-like_sf"/>
</dbReference>
<sequence length="263" mass="29183">MKNNHDDQKVMLVTGERLLYSGLVGRRMRPRRMGAASLYVAPIGGFQLKVADQPWEQRTLALLPPYIPHRVASPCGKIINVLIETEHVSASALAEMMARFNQPGGDAGVVDRVRRVPRRLLSELADTSLNARTFDALVMGTGVGYKALDPRIEVALEAFGSALWRKDISAADYARSIGLSASRFLHLFKKETGTSFRNHRMWKRARNFLNHANCEGSLTDLAFDLGYPDSSHFSHSIRKTFGLQPRSIRLGSRGLKIVSALPA</sequence>
<evidence type="ECO:0000256" key="2">
    <source>
        <dbReference type="ARBA" id="ARBA00023125"/>
    </source>
</evidence>
<evidence type="ECO:0000313" key="5">
    <source>
        <dbReference type="EMBL" id="KAF0807651.1"/>
    </source>
</evidence>
<keyword evidence="2" id="KW-0238">DNA-binding</keyword>
<dbReference type="PROSITE" id="PS01124">
    <property type="entry name" value="HTH_ARAC_FAMILY_2"/>
    <property type="match status" value="1"/>
</dbReference>
<dbReference type="Proteomes" id="UP000771797">
    <property type="component" value="Unassembled WGS sequence"/>
</dbReference>
<proteinExistence type="predicted"/>
<name>A0ABQ6YBZ7_9GAMM</name>
<evidence type="ECO:0000313" key="6">
    <source>
        <dbReference type="Proteomes" id="UP000771797"/>
    </source>
</evidence>
<dbReference type="InterPro" id="IPR018060">
    <property type="entry name" value="HTH_AraC"/>
</dbReference>
<dbReference type="EMBL" id="AQPF01000003">
    <property type="protein sequence ID" value="KAF0807651.1"/>
    <property type="molecule type" value="Genomic_DNA"/>
</dbReference>
<dbReference type="SUPFAM" id="SSF46689">
    <property type="entry name" value="Homeodomain-like"/>
    <property type="match status" value="1"/>
</dbReference>
<keyword evidence="6" id="KW-1185">Reference proteome</keyword>
<evidence type="ECO:0000259" key="4">
    <source>
        <dbReference type="PROSITE" id="PS01124"/>
    </source>
</evidence>
<keyword evidence="1" id="KW-0805">Transcription regulation</keyword>
<organism evidence="5 6">
    <name type="scientific">Alcanivorax xiamenensis</name>
    <dbReference type="NCBI Taxonomy" id="1177156"/>
    <lineage>
        <taxon>Bacteria</taxon>
        <taxon>Pseudomonadati</taxon>
        <taxon>Pseudomonadota</taxon>
        <taxon>Gammaproteobacteria</taxon>
        <taxon>Oceanospirillales</taxon>
        <taxon>Alcanivoracaceae</taxon>
        <taxon>Alcanivorax</taxon>
    </lineage>
</organism>
<dbReference type="RefSeq" id="WP_159659918.1">
    <property type="nucleotide sequence ID" value="NZ_AQPF01000003.1"/>
</dbReference>
<dbReference type="PANTHER" id="PTHR46796:SF6">
    <property type="entry name" value="ARAC SUBFAMILY"/>
    <property type="match status" value="1"/>
</dbReference>
<evidence type="ECO:0000256" key="1">
    <source>
        <dbReference type="ARBA" id="ARBA00023015"/>
    </source>
</evidence>
<dbReference type="PANTHER" id="PTHR46796">
    <property type="entry name" value="HTH-TYPE TRANSCRIPTIONAL ACTIVATOR RHAS-RELATED"/>
    <property type="match status" value="1"/>
</dbReference>
<dbReference type="SMART" id="SM00342">
    <property type="entry name" value="HTH_ARAC"/>
    <property type="match status" value="1"/>
</dbReference>
<accession>A0ABQ6YBZ7</accession>
<protein>
    <submittedName>
        <fullName evidence="5">Helix-turn-helix domain-containing protein</fullName>
    </submittedName>
</protein>
<keyword evidence="3" id="KW-0804">Transcription</keyword>
<evidence type="ECO:0000256" key="3">
    <source>
        <dbReference type="ARBA" id="ARBA00023163"/>
    </source>
</evidence>
<reference evidence="5 6" key="1">
    <citation type="submission" date="2012-09" db="EMBL/GenBank/DDBJ databases">
        <title>Genome Sequence of alkane-degrading Bacterium Alcanivorax sp. 6-D-6.</title>
        <authorList>
            <person name="Lai Q."/>
            <person name="Shao Z."/>
        </authorList>
    </citation>
    <scope>NUCLEOTIDE SEQUENCE [LARGE SCALE GENOMIC DNA]</scope>
    <source>
        <strain evidence="5 6">6-D-6</strain>
    </source>
</reference>
<dbReference type="Pfam" id="PF12833">
    <property type="entry name" value="HTH_18"/>
    <property type="match status" value="1"/>
</dbReference>
<feature type="domain" description="HTH araC/xylS-type" evidence="4">
    <location>
        <begin position="153"/>
        <end position="251"/>
    </location>
</feature>
<dbReference type="InterPro" id="IPR050204">
    <property type="entry name" value="AraC_XylS_family_regulators"/>
</dbReference>
<comment type="caution">
    <text evidence="5">The sequence shown here is derived from an EMBL/GenBank/DDBJ whole genome shotgun (WGS) entry which is preliminary data.</text>
</comment>